<dbReference type="SUPFAM" id="SSF48208">
    <property type="entry name" value="Six-hairpin glycosidases"/>
    <property type="match status" value="1"/>
</dbReference>
<organism evidence="7 8">
    <name type="scientific">Caldifermentibacillus hisashii</name>
    <dbReference type="NCBI Taxonomy" id="996558"/>
    <lineage>
        <taxon>Bacteria</taxon>
        <taxon>Bacillati</taxon>
        <taxon>Bacillota</taxon>
        <taxon>Bacilli</taxon>
        <taxon>Bacillales</taxon>
        <taxon>Bacillaceae</taxon>
        <taxon>Caldifermentibacillus</taxon>
    </lineage>
</organism>
<accession>A0ABU9K1I1</accession>
<evidence type="ECO:0000259" key="3">
    <source>
        <dbReference type="Pfam" id="PF17167"/>
    </source>
</evidence>
<dbReference type="InterPro" id="IPR048771">
    <property type="entry name" value="SOGP_2nd"/>
</dbReference>
<dbReference type="PANTHER" id="PTHR37469:SF2">
    <property type="entry name" value="CELLOBIONIC ACID PHOSPHORYLASE"/>
    <property type="match status" value="1"/>
</dbReference>
<proteinExistence type="predicted"/>
<feature type="domain" description="Glycoside phosphorylase super sandwich" evidence="4">
    <location>
        <begin position="305"/>
        <end position="553"/>
    </location>
</feature>
<name>A0ABU9K1I1_9BACI</name>
<sequence>MISNHHKIELKSNQVSFTFLKTGDLYKIMGNSILINQLLTNDFDGSLNNLYLRIHTNTGIKFFPLLGINSGSRVYFSEKQVVWKGIIENISYKVFFHLTEHDIWFWDILLEGNGEIVDVIYGQDIGLADKDTVQSNEAYTCQYIDHKVFHDEEKGYIVCSRQNMSQTNGQPYIQQGSFTKSVGYSTDGFQFFGLTYKETNQPEILSKLHLANEIYQYEFAYTALQSEKVKLQGKKVFSFYGIFKMNHPETIKKVEYLDEINKARKEITHKENEKYISIDKIKRKVNLGVPLRTISMTLEEINSYFPNRHEEEYHNGRLLSFFTETHEHVVLKEKELLVERPHGHILMSGNNHYRTDNVLTTTCYMYGVMNSQLLVGNTTYNKLLSNTRNALNITKTSGQRLYIEIDGIFHLLAMPSMFEMGFNYSRWYYKTNQDLIIITNYTSVSSTQLTLHIKSAQKKSYRYVITNQIVMNDIEYELPYIMEIDQDVITFYSNPKSLNKTKYPDLCYKMYFKGADFKVRNGSFLFEGNHKVDFPLNVIEVGQSSEWNLTIQGLLDGGEIEVNKTDQKKEIEKYRAYFNKLMNNFKLSYKAAQEQIEKVNDLVWWYTHNMLVHYSVPHGLEQFGGAAWGTRDVCQGPVEYFLATENYNSVREILKIVYSHQYENDGNWPQWFMFDRYYQIQQEESHGDIAVWPLKVMSEYLLVTGDYSILDEKIPYTTKEEFQFTTKSYPLKEHIEKEIEYIKNHFLYDTHLSSYGNGDWDDTLQPASRQMKQYMISSWTVALTYQTIRQMSQVLMDVDVVMAEQLEKLAEDIKRDFNKYILQSDVLPGFLYMEEPNKPEYMLHPEDTKTGIHYRLIPMTRSIISELFEPEQAKQHFQFIKEHLYFPDGVRLMNKPANYTGGNSVRFLRAEQAANFGREIGLQYVHAHIRFVEAMAKLGEADEAWTGLEIINPIGIQKVVQNAELRQSNVYFSSSDGKFNTRYEAQERFNELKIGKVKVKAGWRIYSSGPGIYVNQLITNVLGIRVKGKNLIIDPVLPARLNGLEFGFAINNIPVTFVYHIGGNEVKNVVINGKSMELFPVNNPYRNTGAAITLEDLKNNLFSKNKENRIDIFIK</sequence>
<keyword evidence="1" id="KW-0328">Glycosyltransferase</keyword>
<dbReference type="InterPro" id="IPR053831">
    <property type="entry name" value="SOGP_N"/>
</dbReference>
<dbReference type="PANTHER" id="PTHR37469">
    <property type="entry name" value="CELLOBIONIC ACID PHOSPHORYLASE-RELATED"/>
    <property type="match status" value="1"/>
</dbReference>
<dbReference type="InterPro" id="IPR033432">
    <property type="entry name" value="GH94_catalytic"/>
</dbReference>
<reference evidence="7 8" key="1">
    <citation type="submission" date="2024-03" db="EMBL/GenBank/DDBJ databases">
        <title>Bacilli Hybrid Assemblies.</title>
        <authorList>
            <person name="Kovac J."/>
        </authorList>
    </citation>
    <scope>NUCLEOTIDE SEQUENCE [LARGE SCALE GENOMIC DNA]</scope>
    <source>
        <strain evidence="7 8">FSL M8-0022</strain>
    </source>
</reference>
<evidence type="ECO:0000259" key="4">
    <source>
        <dbReference type="Pfam" id="PF21250"/>
    </source>
</evidence>
<protein>
    <submittedName>
        <fullName evidence="7">Cellobiose phosphorylase</fullName>
    </submittedName>
</protein>
<evidence type="ECO:0000259" key="5">
    <source>
        <dbReference type="Pfam" id="PF21270"/>
    </source>
</evidence>
<dbReference type="InterPro" id="IPR052047">
    <property type="entry name" value="GH94_Enzymes"/>
</dbReference>
<dbReference type="Gene3D" id="1.50.10.10">
    <property type="match status" value="1"/>
</dbReference>
<evidence type="ECO:0000256" key="2">
    <source>
        <dbReference type="ARBA" id="ARBA00022679"/>
    </source>
</evidence>
<keyword evidence="2" id="KW-0808">Transferase</keyword>
<feature type="domain" description="SOGP N-terminal" evidence="6">
    <location>
        <begin position="18"/>
        <end position="241"/>
    </location>
</feature>
<keyword evidence="8" id="KW-1185">Reference proteome</keyword>
<evidence type="ECO:0000313" key="8">
    <source>
        <dbReference type="Proteomes" id="UP001459714"/>
    </source>
</evidence>
<dbReference type="Pfam" id="PF21270">
    <property type="entry name" value="SOGP_4th"/>
    <property type="match status" value="1"/>
</dbReference>
<dbReference type="RefSeq" id="WP_251241355.1">
    <property type="nucleotide sequence ID" value="NZ_CP159977.1"/>
</dbReference>
<feature type="domain" description="Glycoside phosphorylase C-terminal" evidence="5">
    <location>
        <begin position="1023"/>
        <end position="1113"/>
    </location>
</feature>
<dbReference type="InterPro" id="IPR048773">
    <property type="entry name" value="SOGP_C"/>
</dbReference>
<evidence type="ECO:0000313" key="7">
    <source>
        <dbReference type="EMBL" id="MEL3958915.1"/>
    </source>
</evidence>
<dbReference type="InterPro" id="IPR008928">
    <property type="entry name" value="6-hairpin_glycosidase_sf"/>
</dbReference>
<dbReference type="Pfam" id="PF21958">
    <property type="entry name" value="SOGP_N"/>
    <property type="match status" value="1"/>
</dbReference>
<dbReference type="Proteomes" id="UP001459714">
    <property type="component" value="Unassembled WGS sequence"/>
</dbReference>
<comment type="caution">
    <text evidence="7">The sequence shown here is derived from an EMBL/GenBank/DDBJ whole genome shotgun (WGS) entry which is preliminary data.</text>
</comment>
<dbReference type="Pfam" id="PF21250">
    <property type="entry name" value="SOGP_2nd"/>
    <property type="match status" value="1"/>
</dbReference>
<feature type="domain" description="Glycosyl hydrolase 94 catalytic" evidence="3">
    <location>
        <begin position="683"/>
        <end position="962"/>
    </location>
</feature>
<dbReference type="EMBL" id="JBBYAK010000001">
    <property type="protein sequence ID" value="MEL3958915.1"/>
    <property type="molecule type" value="Genomic_DNA"/>
</dbReference>
<evidence type="ECO:0000259" key="6">
    <source>
        <dbReference type="Pfam" id="PF21958"/>
    </source>
</evidence>
<gene>
    <name evidence="7" type="ORF">NST17_17295</name>
</gene>
<evidence type="ECO:0000256" key="1">
    <source>
        <dbReference type="ARBA" id="ARBA00022676"/>
    </source>
</evidence>
<dbReference type="InterPro" id="IPR012341">
    <property type="entry name" value="6hp_glycosidase-like_sf"/>
</dbReference>
<dbReference type="Pfam" id="PF17167">
    <property type="entry name" value="Glyco_hydro_94"/>
    <property type="match status" value="1"/>
</dbReference>